<dbReference type="SUPFAM" id="SSF56349">
    <property type="entry name" value="DNA breaking-rejoining enzymes"/>
    <property type="match status" value="1"/>
</dbReference>
<dbReference type="OrthoDB" id="3847937at2759"/>
<dbReference type="PANTHER" id="PTHR37535:SF3">
    <property type="entry name" value="FLUG DOMAIN-CONTAINING PROTEIN"/>
    <property type="match status" value="1"/>
</dbReference>
<accession>A0A074XX94</accession>
<dbReference type="InterPro" id="IPR021842">
    <property type="entry name" value="DUF3435"/>
</dbReference>
<dbReference type="InterPro" id="IPR011010">
    <property type="entry name" value="DNA_brk_join_enz"/>
</dbReference>
<dbReference type="Proteomes" id="UP000030706">
    <property type="component" value="Unassembled WGS sequence"/>
</dbReference>
<dbReference type="EMBL" id="KL585007">
    <property type="protein sequence ID" value="KEQ79301.1"/>
    <property type="molecule type" value="Genomic_DNA"/>
</dbReference>
<dbReference type="Pfam" id="PF11917">
    <property type="entry name" value="DUF3435"/>
    <property type="match status" value="1"/>
</dbReference>
<keyword evidence="4" id="KW-1185">Reference proteome</keyword>
<feature type="compositionally biased region" description="Acidic residues" evidence="2">
    <location>
        <begin position="580"/>
        <end position="595"/>
    </location>
</feature>
<name>A0A074XX94_AURPU</name>
<dbReference type="RefSeq" id="XP_029755488.1">
    <property type="nucleotide sequence ID" value="XM_029904268.1"/>
</dbReference>
<proteinExistence type="predicted"/>
<gene>
    <name evidence="3" type="ORF">M438DRAFT_339891</name>
</gene>
<dbReference type="HOGENOM" id="CLU_013367_0_0_1"/>
<protein>
    <submittedName>
        <fullName evidence="3">Uncharacterized protein</fullName>
    </submittedName>
</protein>
<evidence type="ECO:0000256" key="1">
    <source>
        <dbReference type="SAM" id="Coils"/>
    </source>
</evidence>
<feature type="coiled-coil region" evidence="1">
    <location>
        <begin position="732"/>
        <end position="788"/>
    </location>
</feature>
<evidence type="ECO:0000313" key="3">
    <source>
        <dbReference type="EMBL" id="KEQ79301.1"/>
    </source>
</evidence>
<sequence>MSRSLKGVLPAKRLSLTDTLDRMTTMNDEEIFTMVEDLDKTVEELKAYRPYAPKTQKEQDYHLGLYREFVRIVSKLPAGSTEAEIDAVCFPENHDKLPKQLSMFLVWIFQRAKPRSAASGNYIQYRSLVKYRGSLLYWIKRIYDERDVPPPHGPKLFNSMSRSMQAIQAKLNKDGPKKSIKTFLGLGELRQLIDFEMFSNNSIENSEQHQAAWCIGRMVAVRPGSIAPSAAGRQQPLKWKDIKFRRYDNDPAKFQAQITFPTINIKAPENLDQNVVGVAREDARSLQVFVNSPEQAEELIFSVPHRLLLMAIRRNLLVGIKTIEELLTGEQAFIQIKQRHLDDPLFYRSKPHGAGIDTTSPMTATGLSVYLRERGAHLGYQFPVTWYSIRRRAATDLARIEGADTARWLLGHAPGTTTLERFYLALAPAVDVTSLGLGHTGDTGQSAVQMAAAWTAPLATSKLTSAQMDQIKNGIGILTRRLIAQDPDWRDDFSKAELKNYMKRVRKFAFRKLTSELHVLQTATITSGEMSARLKATSASNFAQAVIARCEADMDEIASEEVSDEALFEDDPAYQLDDEEAATGTNDEPEPDIESEIDRPDLGEKPLVLSPDTNDDITTSSVPYAQQVAVFMQLLLDNTLNTKKTFKETDRRCYECQVDETMPQAAKEKQWLNATKLNSHMESAVHSLYKQWQRRAEVAAEEYSNLLTVGDGDDTYQCKYCPLDPPRLFPSIEELEEHIMTSNEETNSLEHEEKKEIDGWMEFDFRGMASSYNQRETMKRRKRRLEDAGFVVEPALPGPVPHKKRAGIQHGWWYNEVPPRFEGFVVQTEHAVVPTIPEHLREFITVTDKATMWEYDELPEDFQEMIRETSASQTIKEFEDEEMEDE</sequence>
<feature type="region of interest" description="Disordered" evidence="2">
    <location>
        <begin position="580"/>
        <end position="615"/>
    </location>
</feature>
<dbReference type="GeneID" id="40746574"/>
<evidence type="ECO:0000313" key="4">
    <source>
        <dbReference type="Proteomes" id="UP000030706"/>
    </source>
</evidence>
<dbReference type="GO" id="GO:0003677">
    <property type="term" value="F:DNA binding"/>
    <property type="evidence" value="ECO:0007669"/>
    <property type="project" value="InterPro"/>
</dbReference>
<dbReference type="PANTHER" id="PTHR37535">
    <property type="entry name" value="FLUG DOMAIN PROTEIN"/>
    <property type="match status" value="1"/>
</dbReference>
<dbReference type="AlphaFoldDB" id="A0A074XX94"/>
<keyword evidence="1" id="KW-0175">Coiled coil</keyword>
<evidence type="ECO:0000256" key="2">
    <source>
        <dbReference type="SAM" id="MobiDB-lite"/>
    </source>
</evidence>
<organism evidence="3 4">
    <name type="scientific">Aureobasidium pullulans EXF-150</name>
    <dbReference type="NCBI Taxonomy" id="1043002"/>
    <lineage>
        <taxon>Eukaryota</taxon>
        <taxon>Fungi</taxon>
        <taxon>Dikarya</taxon>
        <taxon>Ascomycota</taxon>
        <taxon>Pezizomycotina</taxon>
        <taxon>Dothideomycetes</taxon>
        <taxon>Dothideomycetidae</taxon>
        <taxon>Dothideales</taxon>
        <taxon>Saccotheciaceae</taxon>
        <taxon>Aureobasidium</taxon>
    </lineage>
</organism>
<reference evidence="3 4" key="1">
    <citation type="journal article" date="2014" name="BMC Genomics">
        <title>Genome sequencing of four Aureobasidium pullulans varieties: biotechnological potential, stress tolerance, and description of new species.</title>
        <authorList>
            <person name="Gostin Ar C."/>
            <person name="Ohm R.A."/>
            <person name="Kogej T."/>
            <person name="Sonjak S."/>
            <person name="Turk M."/>
            <person name="Zajc J."/>
            <person name="Zalar P."/>
            <person name="Grube M."/>
            <person name="Sun H."/>
            <person name="Han J."/>
            <person name="Sharma A."/>
            <person name="Chiniquy J."/>
            <person name="Ngan C.Y."/>
            <person name="Lipzen A."/>
            <person name="Barry K."/>
            <person name="Grigoriev I.V."/>
            <person name="Gunde-Cimerman N."/>
        </authorList>
    </citation>
    <scope>NUCLEOTIDE SEQUENCE [LARGE SCALE GENOMIC DNA]</scope>
    <source>
        <strain evidence="3 4">EXF-150</strain>
    </source>
</reference>